<evidence type="ECO:0000259" key="2">
    <source>
        <dbReference type="PROSITE" id="PS50127"/>
    </source>
</evidence>
<dbReference type="PANTHER" id="PTHR24068">
    <property type="entry name" value="UBIQUITIN-CONJUGATING ENZYME E2"/>
    <property type="match status" value="1"/>
</dbReference>
<evidence type="ECO:0000313" key="3">
    <source>
        <dbReference type="EMBL" id="CRG84861.1"/>
    </source>
</evidence>
<organism evidence="3 4">
    <name type="scientific">Talaromyces islandicus</name>
    <name type="common">Penicillium islandicum</name>
    <dbReference type="NCBI Taxonomy" id="28573"/>
    <lineage>
        <taxon>Eukaryota</taxon>
        <taxon>Fungi</taxon>
        <taxon>Dikarya</taxon>
        <taxon>Ascomycota</taxon>
        <taxon>Pezizomycotina</taxon>
        <taxon>Eurotiomycetes</taxon>
        <taxon>Eurotiomycetidae</taxon>
        <taxon>Eurotiales</taxon>
        <taxon>Trichocomaceae</taxon>
        <taxon>Talaromyces</taxon>
        <taxon>Talaromyces sect. Islandici</taxon>
    </lineage>
</organism>
<dbReference type="FunFam" id="3.10.110.10:FF:000026">
    <property type="entry name" value="Ubiquitin-conjugating enzyme E2 variant"/>
    <property type="match status" value="1"/>
</dbReference>
<gene>
    <name evidence="3" type="ORF">PISL3812_02045</name>
</gene>
<protein>
    <submittedName>
        <fullName evidence="3">Ubiquitin-conjugating enzyme variant MMS2</fullName>
    </submittedName>
</protein>
<dbReference type="Pfam" id="PF00179">
    <property type="entry name" value="UQ_con"/>
    <property type="match status" value="1"/>
</dbReference>
<keyword evidence="4" id="KW-1185">Reference proteome</keyword>
<feature type="domain" description="UBC core" evidence="2">
    <location>
        <begin position="104"/>
        <end position="192"/>
    </location>
</feature>
<dbReference type="Gene3D" id="3.10.110.10">
    <property type="entry name" value="Ubiquitin Conjugating Enzyme"/>
    <property type="match status" value="1"/>
</dbReference>
<dbReference type="InterPro" id="IPR000608">
    <property type="entry name" value="UBC"/>
</dbReference>
<reference evidence="3 4" key="1">
    <citation type="submission" date="2015-04" db="EMBL/GenBank/DDBJ databases">
        <authorList>
            <person name="Syromyatnikov M.Y."/>
            <person name="Popov V.N."/>
        </authorList>
    </citation>
    <scope>NUCLEOTIDE SEQUENCE [LARGE SCALE GENOMIC DNA]</scope>
    <source>
        <strain evidence="3">WF-38-12</strain>
    </source>
</reference>
<accession>A0A0U1LNR9</accession>
<dbReference type="InterPro" id="IPR016135">
    <property type="entry name" value="UBQ-conjugating_enzyme/RWD"/>
</dbReference>
<dbReference type="GO" id="GO:0006301">
    <property type="term" value="P:DNA damage tolerance"/>
    <property type="evidence" value="ECO:0007669"/>
    <property type="project" value="UniProtKB-ARBA"/>
</dbReference>
<dbReference type="OrthoDB" id="6508832at2759"/>
<dbReference type="EMBL" id="CVMT01000002">
    <property type="protein sequence ID" value="CRG84861.1"/>
    <property type="molecule type" value="Genomic_DNA"/>
</dbReference>
<dbReference type="STRING" id="28573.A0A0U1LNR9"/>
<evidence type="ECO:0000256" key="1">
    <source>
        <dbReference type="ARBA" id="ARBA00022786"/>
    </source>
</evidence>
<dbReference type="Proteomes" id="UP000054383">
    <property type="component" value="Unassembled WGS sequence"/>
</dbReference>
<dbReference type="SMART" id="SM00212">
    <property type="entry name" value="UBCc"/>
    <property type="match status" value="1"/>
</dbReference>
<dbReference type="CDD" id="cd23807">
    <property type="entry name" value="UEV_UBE2V"/>
    <property type="match status" value="1"/>
</dbReference>
<dbReference type="AlphaFoldDB" id="A0A0U1LNR9"/>
<proteinExistence type="predicted"/>
<sequence>MAEALSRFAYTGERELTSTQFEPGSRGVHIHEACPRDVPSPSDAAAKAVRQWVFNHVLKTRYGAFQPIVEAKSKDTTTPALPPELQPVPIQYIRLCLESMAKIPRNFRLLEELEKGEKGQGPEACSYGLADGDDLMMTNWNGTILGPPHSVHENRIYSVNIHCGDEYPDSPPTIYFVSKINLPCVDPRTGKVVTLCQTTLVHYTEIYCAGRSRKASHVSDVEAGLYNGNHFIRTSEVYLYIEHFCDNPTDYLKQAPKLKIFKNWSGGNLIGTKGYRVQRKPYIASKQDTRFIPLSMLEKQRFSSSYPATSPIVEISDTYKHSKKRRLLAECYFAKDEEDWDRILNGKSITNATQWANEPLWLEGSWPESAWVSFKQSTIDNKKYERKNLDMARRLWRVVLDERKLAEKEEAEREESDRKDKDEEIYVGSKSINSDLCPFANEDLVPAGRFF</sequence>
<name>A0A0U1LNR9_TALIS</name>
<evidence type="ECO:0000313" key="4">
    <source>
        <dbReference type="Proteomes" id="UP000054383"/>
    </source>
</evidence>
<keyword evidence="1" id="KW-0833">Ubl conjugation pathway</keyword>
<dbReference type="PROSITE" id="PS50127">
    <property type="entry name" value="UBC_2"/>
    <property type="match status" value="1"/>
</dbReference>
<dbReference type="SUPFAM" id="SSF54495">
    <property type="entry name" value="UBC-like"/>
    <property type="match status" value="1"/>
</dbReference>